<reference evidence="2 3" key="1">
    <citation type="submission" date="2017-06" db="EMBL/GenBank/DDBJ databases">
        <title>Ant-infecting Ophiocordyceps genomes reveal a high diversity of potential behavioral manipulation genes and a possible major role for enterotoxins.</title>
        <authorList>
            <person name="De Bekker C."/>
            <person name="Evans H.C."/>
            <person name="Brachmann A."/>
            <person name="Hughes D.P."/>
        </authorList>
    </citation>
    <scope>NUCLEOTIDE SEQUENCE [LARGE SCALE GENOMIC DNA]</scope>
    <source>
        <strain evidence="2 3">Map64</strain>
    </source>
</reference>
<proteinExistence type="predicted"/>
<sequence length="210" mass="22289">MPKRPRLVVGSLLATVPRQVHGPWPVEFPVRLVFVASICRQLLPVGRGGETQASQTFCNSVCYAPPKGGAAVRLCSDLLLAAQQQATWFVVLLLSLVEKPDAAPTGVGTVRMQHTGCKTEVLPGLLFQVLFELLAPTVPPLLPLTKSSPSLSCSLSVQSSARSNRPRSVNKPTASQTASQRKPPTLTSNPNCDARRPAGSCLCQLEAASA</sequence>
<name>A0A2C5Y1S5_9HYPO</name>
<dbReference type="Proteomes" id="UP000226192">
    <property type="component" value="Unassembled WGS sequence"/>
</dbReference>
<evidence type="ECO:0000313" key="3">
    <source>
        <dbReference type="Proteomes" id="UP000226192"/>
    </source>
</evidence>
<evidence type="ECO:0000313" key="2">
    <source>
        <dbReference type="EMBL" id="PHH62637.1"/>
    </source>
</evidence>
<dbReference type="EMBL" id="NJET01000067">
    <property type="protein sequence ID" value="PHH62637.1"/>
    <property type="molecule type" value="Genomic_DNA"/>
</dbReference>
<evidence type="ECO:0000256" key="1">
    <source>
        <dbReference type="SAM" id="MobiDB-lite"/>
    </source>
</evidence>
<keyword evidence="3" id="KW-1185">Reference proteome</keyword>
<dbReference type="AlphaFoldDB" id="A0A2C5Y1S5"/>
<feature type="region of interest" description="Disordered" evidence="1">
    <location>
        <begin position="157"/>
        <end position="197"/>
    </location>
</feature>
<protein>
    <submittedName>
        <fullName evidence="2">Uncharacterized protein</fullName>
    </submittedName>
</protein>
<comment type="caution">
    <text evidence="2">The sequence shown here is derived from an EMBL/GenBank/DDBJ whole genome shotgun (WGS) entry which is preliminary data.</text>
</comment>
<organism evidence="2 3">
    <name type="scientific">Ophiocordyceps australis</name>
    <dbReference type="NCBI Taxonomy" id="1399860"/>
    <lineage>
        <taxon>Eukaryota</taxon>
        <taxon>Fungi</taxon>
        <taxon>Dikarya</taxon>
        <taxon>Ascomycota</taxon>
        <taxon>Pezizomycotina</taxon>
        <taxon>Sordariomycetes</taxon>
        <taxon>Hypocreomycetidae</taxon>
        <taxon>Hypocreales</taxon>
        <taxon>Ophiocordycipitaceae</taxon>
        <taxon>Ophiocordyceps</taxon>
    </lineage>
</organism>
<accession>A0A2C5Y1S5</accession>
<feature type="compositionally biased region" description="Polar residues" evidence="1">
    <location>
        <begin position="166"/>
        <end position="191"/>
    </location>
</feature>
<gene>
    <name evidence="2" type="ORF">CDD81_6871</name>
</gene>